<gene>
    <name evidence="9" type="ORF">SAMN05421806_1011122</name>
</gene>
<dbReference type="InterPro" id="IPR003736">
    <property type="entry name" value="PAAI_dom"/>
</dbReference>
<evidence type="ECO:0000256" key="2">
    <source>
        <dbReference type="ARBA" id="ARBA00035880"/>
    </source>
</evidence>
<comment type="catalytic activity">
    <reaction evidence="3">
        <text>a long-chain fatty acyl-CoA + H2O = a long-chain fatty acid + CoA + H(+)</text>
        <dbReference type="Rhea" id="RHEA:67680"/>
        <dbReference type="ChEBI" id="CHEBI:15377"/>
        <dbReference type="ChEBI" id="CHEBI:15378"/>
        <dbReference type="ChEBI" id="CHEBI:57287"/>
        <dbReference type="ChEBI" id="CHEBI:57560"/>
        <dbReference type="ChEBI" id="CHEBI:83139"/>
    </reaction>
</comment>
<dbReference type="CDD" id="cd03443">
    <property type="entry name" value="PaaI_thioesterase"/>
    <property type="match status" value="1"/>
</dbReference>
<dbReference type="NCBIfam" id="TIGR00369">
    <property type="entry name" value="unchar_dom_1"/>
    <property type="match status" value="1"/>
</dbReference>
<dbReference type="Gene3D" id="3.10.129.10">
    <property type="entry name" value="Hotdog Thioesterase"/>
    <property type="match status" value="1"/>
</dbReference>
<evidence type="ECO:0000313" key="9">
    <source>
        <dbReference type="EMBL" id="SDJ58429.1"/>
    </source>
</evidence>
<feature type="domain" description="Thioesterase" evidence="8">
    <location>
        <begin position="52"/>
        <end position="123"/>
    </location>
</feature>
<dbReference type="Pfam" id="PF03061">
    <property type="entry name" value="4HBT"/>
    <property type="match status" value="1"/>
</dbReference>
<dbReference type="STRING" id="417292.SAMN05421806_1011122"/>
<proteinExistence type="inferred from homology"/>
<dbReference type="EMBL" id="FNFF01000001">
    <property type="protein sequence ID" value="SDJ58429.1"/>
    <property type="molecule type" value="Genomic_DNA"/>
</dbReference>
<dbReference type="Proteomes" id="UP000199155">
    <property type="component" value="Unassembled WGS sequence"/>
</dbReference>
<comment type="catalytic activity">
    <reaction evidence="2">
        <text>a fatty acyl-CoA + H2O = a fatty acid + CoA + H(+)</text>
        <dbReference type="Rhea" id="RHEA:16781"/>
        <dbReference type="ChEBI" id="CHEBI:15377"/>
        <dbReference type="ChEBI" id="CHEBI:15378"/>
        <dbReference type="ChEBI" id="CHEBI:28868"/>
        <dbReference type="ChEBI" id="CHEBI:57287"/>
        <dbReference type="ChEBI" id="CHEBI:77636"/>
        <dbReference type="EC" id="3.1.2.20"/>
    </reaction>
</comment>
<evidence type="ECO:0000256" key="4">
    <source>
        <dbReference type="ARBA" id="ARBA00038381"/>
    </source>
</evidence>
<dbReference type="GO" id="GO:0047617">
    <property type="term" value="F:fatty acyl-CoA hydrolase activity"/>
    <property type="evidence" value="ECO:0007669"/>
    <property type="project" value="UniProtKB-EC"/>
</dbReference>
<dbReference type="AlphaFoldDB" id="A0A1G8UXH5"/>
<dbReference type="RefSeq" id="WP_245769144.1">
    <property type="nucleotide sequence ID" value="NZ_FNFF01000001.1"/>
</dbReference>
<dbReference type="InterPro" id="IPR006683">
    <property type="entry name" value="Thioestr_dom"/>
</dbReference>
<evidence type="ECO:0000259" key="8">
    <source>
        <dbReference type="Pfam" id="PF03061"/>
    </source>
</evidence>
<keyword evidence="10" id="KW-1185">Reference proteome</keyword>
<evidence type="ECO:0000256" key="1">
    <source>
        <dbReference type="ARBA" id="ARBA00022801"/>
    </source>
</evidence>
<accession>A0A1G8UXH5</accession>
<evidence type="ECO:0000313" key="10">
    <source>
        <dbReference type="Proteomes" id="UP000199155"/>
    </source>
</evidence>
<comment type="similarity">
    <text evidence="4">Belongs to the YigI thioesterase family.</text>
</comment>
<dbReference type="PANTHER" id="PTHR43240:SF20">
    <property type="entry name" value="MEDIUM_LONG-CHAIN ACYL-COA THIOESTERASE YIGI"/>
    <property type="match status" value="1"/>
</dbReference>
<evidence type="ECO:0000256" key="6">
    <source>
        <dbReference type="ARBA" id="ARBA00040062"/>
    </source>
</evidence>
<sequence length="143" mass="15117">MPDPMPEFDLAVAEQVLDAQPFSRLLKTRITAFGDGAAVLELDIREELEQQNGFLHGGVLAYAADNSLTFAAGSALGPAVLTAGFSIQYMRPARGRTLLARAEVVHAGRRQAVVRCDLVCVDEDGTETLCAVAQGTVLNTAGS</sequence>
<evidence type="ECO:0000256" key="5">
    <source>
        <dbReference type="ARBA" id="ARBA00038894"/>
    </source>
</evidence>
<name>A0A1G8UXH5_9ACTN</name>
<dbReference type="InterPro" id="IPR029069">
    <property type="entry name" value="HotDog_dom_sf"/>
</dbReference>
<dbReference type="EC" id="3.1.2.20" evidence="5"/>
<dbReference type="PANTHER" id="PTHR43240">
    <property type="entry name" value="1,4-DIHYDROXY-2-NAPHTHOYL-COA THIOESTERASE 1"/>
    <property type="match status" value="1"/>
</dbReference>
<comment type="catalytic activity">
    <reaction evidence="7">
        <text>a medium-chain fatty acyl-CoA + H2O = a medium-chain fatty acid + CoA + H(+)</text>
        <dbReference type="Rhea" id="RHEA:68184"/>
        <dbReference type="ChEBI" id="CHEBI:15377"/>
        <dbReference type="ChEBI" id="CHEBI:15378"/>
        <dbReference type="ChEBI" id="CHEBI:57287"/>
        <dbReference type="ChEBI" id="CHEBI:59558"/>
        <dbReference type="ChEBI" id="CHEBI:90546"/>
    </reaction>
</comment>
<reference evidence="9 10" key="1">
    <citation type="submission" date="2016-10" db="EMBL/GenBank/DDBJ databases">
        <authorList>
            <person name="de Groot N.N."/>
        </authorList>
    </citation>
    <scope>NUCLEOTIDE SEQUENCE [LARGE SCALE GENOMIC DNA]</scope>
    <source>
        <strain evidence="9 10">CGMCC 4.5727</strain>
    </source>
</reference>
<evidence type="ECO:0000256" key="7">
    <source>
        <dbReference type="ARBA" id="ARBA00048062"/>
    </source>
</evidence>
<organism evidence="9 10">
    <name type="scientific">Streptomyces indicus</name>
    <dbReference type="NCBI Taxonomy" id="417292"/>
    <lineage>
        <taxon>Bacteria</taxon>
        <taxon>Bacillati</taxon>
        <taxon>Actinomycetota</taxon>
        <taxon>Actinomycetes</taxon>
        <taxon>Kitasatosporales</taxon>
        <taxon>Streptomycetaceae</taxon>
        <taxon>Streptomyces</taxon>
    </lineage>
</organism>
<evidence type="ECO:0000256" key="3">
    <source>
        <dbReference type="ARBA" id="ARBA00036002"/>
    </source>
</evidence>
<protein>
    <recommendedName>
        <fullName evidence="6">Medium/long-chain acyl-CoA thioesterase YigI</fullName>
        <ecNumber evidence="5">3.1.2.20</ecNumber>
    </recommendedName>
</protein>
<keyword evidence="1" id="KW-0378">Hydrolase</keyword>
<dbReference type="SUPFAM" id="SSF54637">
    <property type="entry name" value="Thioesterase/thiol ester dehydrase-isomerase"/>
    <property type="match status" value="1"/>
</dbReference>